<evidence type="ECO:0000313" key="7">
    <source>
        <dbReference type="Proteomes" id="UP000638560"/>
    </source>
</evidence>
<keyword evidence="1" id="KW-0808">Transferase</keyword>
<dbReference type="CDD" id="cd16917">
    <property type="entry name" value="HATPase_UhpB-NarQ-NarX-like"/>
    <property type="match status" value="1"/>
</dbReference>
<dbReference type="SMART" id="SM00387">
    <property type="entry name" value="HATPase_c"/>
    <property type="match status" value="1"/>
</dbReference>
<evidence type="ECO:0000256" key="1">
    <source>
        <dbReference type="ARBA" id="ARBA00022679"/>
    </source>
</evidence>
<dbReference type="Pfam" id="PF02518">
    <property type="entry name" value="HATPase_c"/>
    <property type="match status" value="1"/>
</dbReference>
<dbReference type="Pfam" id="PF19354">
    <property type="entry name" value="DUF5931"/>
    <property type="match status" value="1"/>
</dbReference>
<dbReference type="NCBIfam" id="NF047322">
    <property type="entry name" value="HK_morpho_MacS"/>
    <property type="match status" value="1"/>
</dbReference>
<dbReference type="InterPro" id="IPR036890">
    <property type="entry name" value="HATPase_C_sf"/>
</dbReference>
<dbReference type="Gene3D" id="3.30.565.10">
    <property type="entry name" value="Histidine kinase-like ATPase, C-terminal domain"/>
    <property type="match status" value="1"/>
</dbReference>
<sequence length="448" mass="46946">MARPARWLSSPFVAFPPYVRVCSGASEPPSGDGRWIGRWRGSSGKRKLWDGRCVAQWSDDGRGGRRRDPPGSLQAPLWRAIAVYRFAALTYVTVLAVRNLSDYAFPVAGGVVLLAMTSWTVYSGYAYADPSWRRWPLLLADLAVTLAVILAAPRVVGPKMLDAGVPPLSVAWLAGPVLAWAVSGGRRRGVVAALILGAADLAARERVGQSSLTGAALMLLAGIAVGHVVRLAVIAEERLQQAVELEAATRERERLARGIHDSVLQVLALVQRRGAHLDGEAGELARLAGEQEAALRSLIATAAPVELDRKEIDLRSLLGGYASPVVSIAAPATPVVLPAGVAGEVAAAVGAALDNVARHGGGRGWVLVEDDVAEVTVSVRDDGPGIPPGRLGEAVGQGRLGVVQSIKGRISELGGTVRISSMPGEGTEVELRVPRSRVTPDGTAAPVD</sequence>
<feature type="transmembrane region" description="Helical" evidence="4">
    <location>
        <begin position="137"/>
        <end position="157"/>
    </location>
</feature>
<dbReference type="InterPro" id="IPR045975">
    <property type="entry name" value="DUF5931"/>
</dbReference>
<keyword evidence="2 6" id="KW-0418">Kinase</keyword>
<comment type="caution">
    <text evidence="6">The sequence shown here is derived from an EMBL/GenBank/DDBJ whole genome shotgun (WGS) entry which is preliminary data.</text>
</comment>
<keyword evidence="4" id="KW-0472">Membrane</keyword>
<keyword evidence="4" id="KW-0812">Transmembrane</keyword>
<feature type="transmembrane region" description="Helical" evidence="4">
    <location>
        <begin position="163"/>
        <end position="182"/>
    </location>
</feature>
<keyword evidence="7" id="KW-1185">Reference proteome</keyword>
<dbReference type="PANTHER" id="PTHR24421">
    <property type="entry name" value="NITRATE/NITRITE SENSOR PROTEIN NARX-RELATED"/>
    <property type="match status" value="1"/>
</dbReference>
<dbReference type="EMBL" id="JADPUN010000142">
    <property type="protein sequence ID" value="MBF9129986.1"/>
    <property type="molecule type" value="Genomic_DNA"/>
</dbReference>
<dbReference type="PANTHER" id="PTHR24421:SF61">
    <property type="entry name" value="OXYGEN SENSOR HISTIDINE KINASE NREB"/>
    <property type="match status" value="1"/>
</dbReference>
<keyword evidence="4" id="KW-1133">Transmembrane helix</keyword>
<feature type="transmembrane region" description="Helical" evidence="4">
    <location>
        <begin position="213"/>
        <end position="233"/>
    </location>
</feature>
<evidence type="ECO:0000256" key="4">
    <source>
        <dbReference type="SAM" id="Phobius"/>
    </source>
</evidence>
<dbReference type="GO" id="GO:0016301">
    <property type="term" value="F:kinase activity"/>
    <property type="evidence" value="ECO:0007669"/>
    <property type="project" value="UniProtKB-KW"/>
</dbReference>
<dbReference type="SUPFAM" id="SSF55874">
    <property type="entry name" value="ATPase domain of HSP90 chaperone/DNA topoisomerase II/histidine kinase"/>
    <property type="match status" value="1"/>
</dbReference>
<dbReference type="InterPro" id="IPR050482">
    <property type="entry name" value="Sensor_HK_TwoCompSys"/>
</dbReference>
<dbReference type="Proteomes" id="UP000638560">
    <property type="component" value="Unassembled WGS sequence"/>
</dbReference>
<gene>
    <name evidence="6" type="ORF">I0C86_13590</name>
</gene>
<organism evidence="6 7">
    <name type="scientific">Plantactinospora alkalitolerans</name>
    <dbReference type="NCBI Taxonomy" id="2789879"/>
    <lineage>
        <taxon>Bacteria</taxon>
        <taxon>Bacillati</taxon>
        <taxon>Actinomycetota</taxon>
        <taxon>Actinomycetes</taxon>
        <taxon>Micromonosporales</taxon>
        <taxon>Micromonosporaceae</taxon>
        <taxon>Plantactinospora</taxon>
    </lineage>
</organism>
<feature type="transmembrane region" description="Helical" evidence="4">
    <location>
        <begin position="103"/>
        <end position="125"/>
    </location>
</feature>
<evidence type="ECO:0000259" key="5">
    <source>
        <dbReference type="SMART" id="SM00387"/>
    </source>
</evidence>
<evidence type="ECO:0000256" key="2">
    <source>
        <dbReference type="ARBA" id="ARBA00022777"/>
    </source>
</evidence>
<dbReference type="InterPro" id="IPR003594">
    <property type="entry name" value="HATPase_dom"/>
</dbReference>
<name>A0ABS0GUU6_9ACTN</name>
<feature type="transmembrane region" description="Helical" evidence="4">
    <location>
        <begin position="76"/>
        <end position="97"/>
    </location>
</feature>
<feature type="domain" description="Histidine kinase/HSP90-like ATPase" evidence="5">
    <location>
        <begin position="340"/>
        <end position="437"/>
    </location>
</feature>
<keyword evidence="3" id="KW-0902">Two-component regulatory system</keyword>
<evidence type="ECO:0000256" key="3">
    <source>
        <dbReference type="ARBA" id="ARBA00023012"/>
    </source>
</evidence>
<protein>
    <submittedName>
        <fullName evidence="6">Sensor histidine kinase</fullName>
    </submittedName>
</protein>
<reference evidence="6 7" key="1">
    <citation type="submission" date="2020-11" db="EMBL/GenBank/DDBJ databases">
        <title>A novel isolate from a Black sea contaminated sediment with potential to produce alkanes: Plantactinospora alkalitolerans sp. nov.</title>
        <authorList>
            <person name="Carro L."/>
            <person name="Veyisoglu A."/>
            <person name="Guven K."/>
            <person name="Schumann P."/>
            <person name="Klenk H.-P."/>
            <person name="Sahin N."/>
        </authorList>
    </citation>
    <scope>NUCLEOTIDE SEQUENCE [LARGE SCALE GENOMIC DNA]</scope>
    <source>
        <strain evidence="6 7">S1510</strain>
    </source>
</reference>
<accession>A0ABS0GUU6</accession>
<proteinExistence type="predicted"/>
<evidence type="ECO:0000313" key="6">
    <source>
        <dbReference type="EMBL" id="MBF9129986.1"/>
    </source>
</evidence>